<dbReference type="InterPro" id="IPR023214">
    <property type="entry name" value="HAD_sf"/>
</dbReference>
<proteinExistence type="predicted"/>
<reference evidence="1 3" key="1">
    <citation type="submission" date="2016-02" db="EMBL/GenBank/DDBJ databases">
        <authorList>
            <person name="Wen L."/>
            <person name="He K."/>
            <person name="Yang H."/>
        </authorList>
    </citation>
    <scope>NUCLEOTIDE SEQUENCE [LARGE SCALE GENOMIC DNA]</scope>
    <source>
        <strain evidence="1">Trichococcus_R210</strain>
    </source>
</reference>
<dbReference type="EMBL" id="FJNB01000019">
    <property type="protein sequence ID" value="CZR06252.1"/>
    <property type="molecule type" value="Genomic_DNA"/>
</dbReference>
<dbReference type="InterPro" id="IPR036412">
    <property type="entry name" value="HAD-like_sf"/>
</dbReference>
<dbReference type="PANTHER" id="PTHR10000:SF53">
    <property type="entry name" value="5-AMINO-6-(5-PHOSPHO-D-RIBITYLAMINO)URACIL PHOSPHATASE YBJI-RELATED"/>
    <property type="match status" value="1"/>
</dbReference>
<name>A0A143Z387_9LACT</name>
<dbReference type="Gene3D" id="3.30.1240.10">
    <property type="match status" value="1"/>
</dbReference>
<evidence type="ECO:0000313" key="4">
    <source>
        <dbReference type="Proteomes" id="UP000199280"/>
    </source>
</evidence>
<dbReference type="PROSITE" id="PS01229">
    <property type="entry name" value="COF_2"/>
    <property type="match status" value="1"/>
</dbReference>
<dbReference type="NCBIfam" id="TIGR01484">
    <property type="entry name" value="HAD-SF-IIB"/>
    <property type="match status" value="1"/>
</dbReference>
<dbReference type="SUPFAM" id="SSF56784">
    <property type="entry name" value="HAD-like"/>
    <property type="match status" value="1"/>
</dbReference>
<dbReference type="Gene3D" id="3.40.50.1000">
    <property type="entry name" value="HAD superfamily/HAD-like"/>
    <property type="match status" value="1"/>
</dbReference>
<dbReference type="CDD" id="cd07518">
    <property type="entry name" value="HAD_YbiV-Like"/>
    <property type="match status" value="1"/>
</dbReference>
<evidence type="ECO:0000313" key="3">
    <source>
        <dbReference type="Proteomes" id="UP000076878"/>
    </source>
</evidence>
<sequence length="267" mass="30159">MPIKLIAVDMDGTFLDSRKEFNKERFAALYKRMREKDVRFVVASGNQYYQLRSFFPEIQDELAFVAENGAFVVDCNKELAVGEMTQETIDKVLRIFKELDAYSKLVVCGKNSAYVDRSVSDHFYENTKRFYHRLKRVDSFSEIEDTIFKFASGFAEEEVPALLEHFLREVGDVVSPVPTGHGSIDLIIPGMHKASGIQLLQKLWGIADEETAAFGDSGNDIEMLQHVAYSFAMANAAEDVKKAAKYQTLSNNEEGVLAAIEQLLEIE</sequence>
<gene>
    <name evidence="2" type="ORF">SAMN05216375_12033</name>
    <name evidence="1" type="ORF">TR210_2302</name>
</gene>
<dbReference type="InterPro" id="IPR006379">
    <property type="entry name" value="HAD-SF_hydro_IIB"/>
</dbReference>
<dbReference type="STRING" id="640938.TR210_2302"/>
<dbReference type="OrthoDB" id="9814970at2"/>
<dbReference type="GO" id="GO:0000287">
    <property type="term" value="F:magnesium ion binding"/>
    <property type="evidence" value="ECO:0007669"/>
    <property type="project" value="TreeGrafter"/>
</dbReference>
<dbReference type="RefSeq" id="WP_068623944.1">
    <property type="nucleotide sequence ID" value="NZ_FJNB01000019.1"/>
</dbReference>
<reference evidence="2 4" key="2">
    <citation type="submission" date="2016-10" db="EMBL/GenBank/DDBJ databases">
        <authorList>
            <person name="Varghese N."/>
            <person name="Submissions S."/>
        </authorList>
    </citation>
    <scope>NUCLEOTIDE SEQUENCE [LARGE SCALE GENOMIC DNA]</scope>
    <source>
        <strain evidence="2 4">DSM 22150</strain>
    </source>
</reference>
<dbReference type="Proteomes" id="UP000076878">
    <property type="component" value="Unassembled WGS sequence"/>
</dbReference>
<evidence type="ECO:0000313" key="1">
    <source>
        <dbReference type="EMBL" id="CZR06252.1"/>
    </source>
</evidence>
<dbReference type="SFLD" id="SFLDS00003">
    <property type="entry name" value="Haloacid_Dehalogenase"/>
    <property type="match status" value="1"/>
</dbReference>
<evidence type="ECO:0000313" key="2">
    <source>
        <dbReference type="EMBL" id="SEJ64182.1"/>
    </source>
</evidence>
<accession>A0A143Z387</accession>
<dbReference type="AlphaFoldDB" id="A0A143Z387"/>
<dbReference type="SFLD" id="SFLDG01140">
    <property type="entry name" value="C2.B:_Phosphomannomutase_and_P"/>
    <property type="match status" value="1"/>
</dbReference>
<dbReference type="NCBIfam" id="TIGR00099">
    <property type="entry name" value="Cof-subfamily"/>
    <property type="match status" value="1"/>
</dbReference>
<dbReference type="GO" id="GO:0005829">
    <property type="term" value="C:cytosol"/>
    <property type="evidence" value="ECO:0007669"/>
    <property type="project" value="TreeGrafter"/>
</dbReference>
<protein>
    <submittedName>
        <fullName evidence="1">Cof protein</fullName>
    </submittedName>
</protein>
<organism evidence="1 3">
    <name type="scientific">Trichococcus ilyis</name>
    <dbReference type="NCBI Taxonomy" id="640938"/>
    <lineage>
        <taxon>Bacteria</taxon>
        <taxon>Bacillati</taxon>
        <taxon>Bacillota</taxon>
        <taxon>Bacilli</taxon>
        <taxon>Lactobacillales</taxon>
        <taxon>Carnobacteriaceae</taxon>
        <taxon>Trichococcus</taxon>
    </lineage>
</organism>
<dbReference type="InterPro" id="IPR000150">
    <property type="entry name" value="Cof"/>
</dbReference>
<dbReference type="EMBL" id="FNYT01000020">
    <property type="protein sequence ID" value="SEJ64182.1"/>
    <property type="molecule type" value="Genomic_DNA"/>
</dbReference>
<dbReference type="SFLD" id="SFLDG01144">
    <property type="entry name" value="C2.B.4:_PGP_Like"/>
    <property type="match status" value="1"/>
</dbReference>
<dbReference type="Proteomes" id="UP000199280">
    <property type="component" value="Unassembled WGS sequence"/>
</dbReference>
<dbReference type="GO" id="GO:0016791">
    <property type="term" value="F:phosphatase activity"/>
    <property type="evidence" value="ECO:0007669"/>
    <property type="project" value="TreeGrafter"/>
</dbReference>
<dbReference type="PANTHER" id="PTHR10000">
    <property type="entry name" value="PHOSPHOSERINE PHOSPHATASE"/>
    <property type="match status" value="1"/>
</dbReference>
<dbReference type="Pfam" id="PF08282">
    <property type="entry name" value="Hydrolase_3"/>
    <property type="match status" value="1"/>
</dbReference>
<keyword evidence="4" id="KW-1185">Reference proteome</keyword>